<evidence type="ECO:0000313" key="4">
    <source>
        <dbReference type="Proteomes" id="UP001454036"/>
    </source>
</evidence>
<evidence type="ECO:0000256" key="1">
    <source>
        <dbReference type="SAM" id="MobiDB-lite"/>
    </source>
</evidence>
<dbReference type="InterPro" id="IPR004332">
    <property type="entry name" value="Transposase_MuDR"/>
</dbReference>
<feature type="region of interest" description="Disordered" evidence="1">
    <location>
        <begin position="132"/>
        <end position="220"/>
    </location>
</feature>
<dbReference type="PANTHER" id="PTHR31973">
    <property type="entry name" value="POLYPROTEIN, PUTATIVE-RELATED"/>
    <property type="match status" value="1"/>
</dbReference>
<protein>
    <recommendedName>
        <fullName evidence="2">Transposase MuDR plant domain-containing protein</fullName>
    </recommendedName>
</protein>
<sequence>MVGQIREKGHPDHNDDAFRVLYSSNRNLFSVRLHYKCRFVSNPKLSYVDGKVEYFDPTESWAFRVGLRYVNLTSDHKFIYVYFVGFGNTNSFNDIHDEYGNLKISEASIEFLKAKSIERARLSVVVGDGNMNNEEVVGDGNTNNEEVVGDGNLMNEDSEESDKQVKDDEVPDEDGVSDAYEIILPTDIEEEKPTDGNGGENVEKEEPTDGTQSGTKKYRKKRRYKDDKLCESDFHSGNTTFDSDGDVDIARLNEVARKKKMYVRFNEKNMKNSKLFPGLVFFSSEQFKEVMRWYAATRRKDIWYSCNEKHRFGARCKFPCKWSVWMLREKKLNDTDLVIKTMSRKHKNYLSIKRRRLVKSTWLAKVLEDWFRLLLDMSLNVFKIAVEKKFGLMITSNQARRAREKALLAIQGDHEDQYNLIWDYIDELKRTHPGSTVFAEYDDD</sequence>
<dbReference type="EMBL" id="BAABME010004725">
    <property type="protein sequence ID" value="GAA0163349.1"/>
    <property type="molecule type" value="Genomic_DNA"/>
</dbReference>
<evidence type="ECO:0000259" key="2">
    <source>
        <dbReference type="Pfam" id="PF03108"/>
    </source>
</evidence>
<gene>
    <name evidence="3" type="ORF">LIER_19238</name>
</gene>
<proteinExistence type="predicted"/>
<organism evidence="3 4">
    <name type="scientific">Lithospermum erythrorhizon</name>
    <name type="common">Purple gromwell</name>
    <name type="synonym">Lithospermum officinale var. erythrorhizon</name>
    <dbReference type="NCBI Taxonomy" id="34254"/>
    <lineage>
        <taxon>Eukaryota</taxon>
        <taxon>Viridiplantae</taxon>
        <taxon>Streptophyta</taxon>
        <taxon>Embryophyta</taxon>
        <taxon>Tracheophyta</taxon>
        <taxon>Spermatophyta</taxon>
        <taxon>Magnoliopsida</taxon>
        <taxon>eudicotyledons</taxon>
        <taxon>Gunneridae</taxon>
        <taxon>Pentapetalae</taxon>
        <taxon>asterids</taxon>
        <taxon>lamiids</taxon>
        <taxon>Boraginales</taxon>
        <taxon>Boraginaceae</taxon>
        <taxon>Boraginoideae</taxon>
        <taxon>Lithospermeae</taxon>
        <taxon>Lithospermum</taxon>
    </lineage>
</organism>
<dbReference type="AlphaFoldDB" id="A0AAV3QH21"/>
<comment type="caution">
    <text evidence="3">The sequence shown here is derived from an EMBL/GenBank/DDBJ whole genome shotgun (WGS) entry which is preliminary data.</text>
</comment>
<feature type="domain" description="Transposase MuDR plant" evidence="2">
    <location>
        <begin position="276"/>
        <end position="329"/>
    </location>
</feature>
<keyword evidence="4" id="KW-1185">Reference proteome</keyword>
<dbReference type="Proteomes" id="UP001454036">
    <property type="component" value="Unassembled WGS sequence"/>
</dbReference>
<accession>A0AAV3QH21</accession>
<dbReference type="Pfam" id="PF03108">
    <property type="entry name" value="DBD_Tnp_Mut"/>
    <property type="match status" value="1"/>
</dbReference>
<reference evidence="3 4" key="1">
    <citation type="submission" date="2024-01" db="EMBL/GenBank/DDBJ databases">
        <title>The complete chloroplast genome sequence of Lithospermum erythrorhizon: insights into the phylogenetic relationship among Boraginaceae species and the maternal lineages of purple gromwells.</title>
        <authorList>
            <person name="Okada T."/>
            <person name="Watanabe K."/>
        </authorList>
    </citation>
    <scope>NUCLEOTIDE SEQUENCE [LARGE SCALE GENOMIC DNA]</scope>
</reference>
<name>A0AAV3QH21_LITER</name>
<evidence type="ECO:0000313" key="3">
    <source>
        <dbReference type="EMBL" id="GAA0163349.1"/>
    </source>
</evidence>
<dbReference type="PANTHER" id="PTHR31973:SF187">
    <property type="entry name" value="MUTATOR TRANSPOSASE MUDRA PROTEIN"/>
    <property type="match status" value="1"/>
</dbReference>